<dbReference type="PANTHER" id="PTHR42978">
    <property type="entry name" value="QUORUM-QUENCHING LACTONASE YTNP-RELATED-RELATED"/>
    <property type="match status" value="1"/>
</dbReference>
<evidence type="ECO:0000256" key="6">
    <source>
        <dbReference type="SAM" id="MobiDB-lite"/>
    </source>
</evidence>
<keyword evidence="5" id="KW-0862">Zinc</keyword>
<keyword evidence="4" id="KW-0378">Hydrolase</keyword>
<dbReference type="PANTHER" id="PTHR42978:SF2">
    <property type="entry name" value="102 KBASES UNSTABLE REGION: FROM 1 TO 119443"/>
    <property type="match status" value="1"/>
</dbReference>
<evidence type="ECO:0000313" key="9">
    <source>
        <dbReference type="Proteomes" id="UP000078396"/>
    </source>
</evidence>
<feature type="region of interest" description="Disordered" evidence="6">
    <location>
        <begin position="272"/>
        <end position="301"/>
    </location>
</feature>
<comment type="caution">
    <text evidence="8">The sequence shown here is derived from an EMBL/GenBank/DDBJ whole genome shotgun (WGS) entry which is preliminary data.</text>
</comment>
<dbReference type="InterPro" id="IPR001279">
    <property type="entry name" value="Metallo-B-lactamas"/>
</dbReference>
<dbReference type="GO" id="GO:0016787">
    <property type="term" value="F:hydrolase activity"/>
    <property type="evidence" value="ECO:0007669"/>
    <property type="project" value="UniProtKB-KW"/>
</dbReference>
<dbReference type="OrthoDB" id="5177904at2"/>
<comment type="similarity">
    <text evidence="2">Belongs to the metallo-beta-lactamase superfamily.</text>
</comment>
<reference evidence="8 9" key="1">
    <citation type="submission" date="2016-04" db="EMBL/GenBank/DDBJ databases">
        <title>Draft Genome Sequences of Staphylococcus capitis Strain H36, S. capitis Strain H65, S. cohnii Strain H62, S. hominis Strain H69, Mycobacterium iranicum Strain H39, Plantibacter sp. Strain H53, Pseudomonas oryzihabitans Strain H72, and Microbacterium sp. Strain H83, isolated from residential settings.</title>
        <authorList>
            <person name="Lymperopoulou D."/>
            <person name="Adams R.I."/>
            <person name="Lindow S."/>
            <person name="Coil D.A."/>
            <person name="Jospin G."/>
            <person name="Eisen J.A."/>
        </authorList>
    </citation>
    <scope>NUCLEOTIDE SEQUENCE [LARGE SCALE GENOMIC DNA]</scope>
    <source>
        <strain evidence="8 9">H39</strain>
    </source>
</reference>
<protein>
    <recommendedName>
        <fullName evidence="7">Metallo-beta-lactamase domain-containing protein</fullName>
    </recommendedName>
</protein>
<dbReference type="Gene3D" id="3.60.15.10">
    <property type="entry name" value="Ribonuclease Z/Hydroxyacylglutathione hydrolase-like"/>
    <property type="match status" value="1"/>
</dbReference>
<dbReference type="InterPro" id="IPR036866">
    <property type="entry name" value="RibonucZ/Hydroxyglut_hydro"/>
</dbReference>
<evidence type="ECO:0000256" key="4">
    <source>
        <dbReference type="ARBA" id="ARBA00022801"/>
    </source>
</evidence>
<keyword evidence="3" id="KW-0479">Metal-binding</keyword>
<evidence type="ECO:0000256" key="3">
    <source>
        <dbReference type="ARBA" id="ARBA00022723"/>
    </source>
</evidence>
<dbReference type="SUPFAM" id="SSF56281">
    <property type="entry name" value="Metallo-hydrolase/oxidoreductase"/>
    <property type="match status" value="1"/>
</dbReference>
<dbReference type="EMBL" id="LWCS01000002">
    <property type="protein sequence ID" value="OAN41802.1"/>
    <property type="molecule type" value="Genomic_DNA"/>
</dbReference>
<dbReference type="SMART" id="SM00849">
    <property type="entry name" value="Lactamase_B"/>
    <property type="match status" value="1"/>
</dbReference>
<name>A0A178M1V4_MYCIR</name>
<feature type="compositionally biased region" description="Polar residues" evidence="6">
    <location>
        <begin position="289"/>
        <end position="301"/>
    </location>
</feature>
<organism evidence="8 9">
    <name type="scientific">Mycolicibacterium iranicum</name>
    <name type="common">Mycobacterium iranicum</name>
    <dbReference type="NCBI Taxonomy" id="912594"/>
    <lineage>
        <taxon>Bacteria</taxon>
        <taxon>Bacillati</taxon>
        <taxon>Actinomycetota</taxon>
        <taxon>Actinomycetes</taxon>
        <taxon>Mycobacteriales</taxon>
        <taxon>Mycobacteriaceae</taxon>
        <taxon>Mycolicibacterium</taxon>
    </lineage>
</organism>
<evidence type="ECO:0000256" key="1">
    <source>
        <dbReference type="ARBA" id="ARBA00001947"/>
    </source>
</evidence>
<dbReference type="Pfam" id="PF00753">
    <property type="entry name" value="Lactamase_B"/>
    <property type="match status" value="1"/>
</dbReference>
<dbReference type="Proteomes" id="UP000078396">
    <property type="component" value="Unassembled WGS sequence"/>
</dbReference>
<gene>
    <name evidence="8" type="ORF">A4X20_02840</name>
</gene>
<dbReference type="InterPro" id="IPR051013">
    <property type="entry name" value="MBL_superfamily_lactonases"/>
</dbReference>
<evidence type="ECO:0000259" key="7">
    <source>
        <dbReference type="SMART" id="SM00849"/>
    </source>
</evidence>
<evidence type="ECO:0000256" key="5">
    <source>
        <dbReference type="ARBA" id="ARBA00022833"/>
    </source>
</evidence>
<comment type="cofactor">
    <cofactor evidence="1">
        <name>Zn(2+)</name>
        <dbReference type="ChEBI" id="CHEBI:29105"/>
    </cofactor>
</comment>
<proteinExistence type="inferred from homology"/>
<sequence>MIMRHHAKARFTVDGRHVAVHALLCGTVTVKRSHAVCCVPERTPAPLRFLTILIDRRFAEPMPIWCYAIEHPEGLFIVDAGASPSYNDPASWAPDTRTGSVIRSFIKLDVNDGETLPDRLIGAGLTPSAVRAVVLTHQHVDHTGTVPAFPSSEIWTTEAEDAAAARIGALHWRWRDASTRIRYVDRDGEDTDLGAAANLTGDGTITAIHTPGHTPGSVTVRLRTDQADIWFTGDTSFTSAGMDPGAPTAGIHTDMRQVRQLQGRLRDAGLLLPSHDASVPDRLDAAGSGVTSRSGAPSQDG</sequence>
<evidence type="ECO:0000256" key="2">
    <source>
        <dbReference type="ARBA" id="ARBA00007749"/>
    </source>
</evidence>
<dbReference type="GO" id="GO:0046872">
    <property type="term" value="F:metal ion binding"/>
    <property type="evidence" value="ECO:0007669"/>
    <property type="project" value="UniProtKB-KW"/>
</dbReference>
<feature type="domain" description="Metallo-beta-lactamase" evidence="7">
    <location>
        <begin position="63"/>
        <end position="275"/>
    </location>
</feature>
<accession>A0A178M1V4</accession>
<evidence type="ECO:0000313" key="8">
    <source>
        <dbReference type="EMBL" id="OAN41802.1"/>
    </source>
</evidence>
<dbReference type="AlphaFoldDB" id="A0A178M1V4"/>